<dbReference type="SMART" id="SM00342">
    <property type="entry name" value="HTH_ARAC"/>
    <property type="match status" value="1"/>
</dbReference>
<evidence type="ECO:0000256" key="3">
    <source>
        <dbReference type="ARBA" id="ARBA00023163"/>
    </source>
</evidence>
<keyword evidence="8" id="KW-1185">Reference proteome</keyword>
<dbReference type="InterPro" id="IPR009057">
    <property type="entry name" value="Homeodomain-like_sf"/>
</dbReference>
<dbReference type="PANTHER" id="PTHR43280:SF2">
    <property type="entry name" value="HTH-TYPE TRANSCRIPTIONAL REGULATOR EXSA"/>
    <property type="match status" value="1"/>
</dbReference>
<feature type="domain" description="Response regulatory" evidence="6">
    <location>
        <begin position="2"/>
        <end position="114"/>
    </location>
</feature>
<dbReference type="Proteomes" id="UP000196594">
    <property type="component" value="Unassembled WGS sequence"/>
</dbReference>
<dbReference type="SUPFAM" id="SSF52172">
    <property type="entry name" value="CheY-like"/>
    <property type="match status" value="1"/>
</dbReference>
<dbReference type="EMBL" id="NHNT01000004">
    <property type="protein sequence ID" value="OUZ39241.1"/>
    <property type="molecule type" value="Genomic_DNA"/>
</dbReference>
<evidence type="ECO:0000313" key="8">
    <source>
        <dbReference type="Proteomes" id="UP000196594"/>
    </source>
</evidence>
<evidence type="ECO:0000256" key="1">
    <source>
        <dbReference type="ARBA" id="ARBA00023015"/>
    </source>
</evidence>
<dbReference type="PROSITE" id="PS50110">
    <property type="entry name" value="RESPONSE_REGULATORY"/>
    <property type="match status" value="1"/>
</dbReference>
<keyword evidence="1" id="KW-0805">Transcription regulation</keyword>
<dbReference type="GO" id="GO:0003677">
    <property type="term" value="F:DNA binding"/>
    <property type="evidence" value="ECO:0007669"/>
    <property type="project" value="UniProtKB-KW"/>
</dbReference>
<dbReference type="InterPro" id="IPR018062">
    <property type="entry name" value="HTH_AraC-typ_CS"/>
</dbReference>
<evidence type="ECO:0000256" key="2">
    <source>
        <dbReference type="ARBA" id="ARBA00023125"/>
    </source>
</evidence>
<evidence type="ECO:0000256" key="4">
    <source>
        <dbReference type="PROSITE-ProRule" id="PRU00169"/>
    </source>
</evidence>
<comment type="caution">
    <text evidence="7">The sequence shown here is derived from an EMBL/GenBank/DDBJ whole genome shotgun (WGS) entry which is preliminary data.</text>
</comment>
<name>A0ABX3ZI94_9BACL</name>
<dbReference type="CDD" id="cd00156">
    <property type="entry name" value="REC"/>
    <property type="match status" value="1"/>
</dbReference>
<gene>
    <name evidence="7" type="ORF">CBM15_08255</name>
</gene>
<dbReference type="Gene3D" id="3.40.50.2300">
    <property type="match status" value="1"/>
</dbReference>
<dbReference type="Pfam" id="PF12833">
    <property type="entry name" value="HTH_18"/>
    <property type="match status" value="1"/>
</dbReference>
<reference evidence="7 8" key="1">
    <citation type="journal article" date="2017" name="Int. J. Syst. Evol. Microbiol.">
        <title>Solibacillus kalamii sp. nov., isolated from a high-efficiency particulate arrestance filter system used in the International Space Station.</title>
        <authorList>
            <person name="Checinska Sielaff A."/>
            <person name="Kumar R.M."/>
            <person name="Pal D."/>
            <person name="Mayilraj S."/>
            <person name="Venkateswaran K."/>
        </authorList>
    </citation>
    <scope>NUCLEOTIDE SEQUENCE [LARGE SCALE GENOMIC DNA]</scope>
    <source>
        <strain evidence="7 8">ISSFR-015</strain>
    </source>
</reference>
<dbReference type="PANTHER" id="PTHR43280">
    <property type="entry name" value="ARAC-FAMILY TRANSCRIPTIONAL REGULATOR"/>
    <property type="match status" value="1"/>
</dbReference>
<dbReference type="SUPFAM" id="SSF46689">
    <property type="entry name" value="Homeodomain-like"/>
    <property type="match status" value="1"/>
</dbReference>
<evidence type="ECO:0000259" key="5">
    <source>
        <dbReference type="PROSITE" id="PS01124"/>
    </source>
</evidence>
<proteinExistence type="predicted"/>
<dbReference type="InterPro" id="IPR018060">
    <property type="entry name" value="HTH_AraC"/>
</dbReference>
<evidence type="ECO:0000259" key="6">
    <source>
        <dbReference type="PROSITE" id="PS50110"/>
    </source>
</evidence>
<feature type="domain" description="HTH araC/xylS-type" evidence="5">
    <location>
        <begin position="381"/>
        <end position="480"/>
    </location>
</feature>
<dbReference type="InterPro" id="IPR001789">
    <property type="entry name" value="Sig_transdc_resp-reg_receiver"/>
</dbReference>
<keyword evidence="2 7" id="KW-0238">DNA-binding</keyword>
<dbReference type="Gene3D" id="1.10.10.60">
    <property type="entry name" value="Homeodomain-like"/>
    <property type="match status" value="2"/>
</dbReference>
<accession>A0ABX3ZI94</accession>
<keyword evidence="3" id="KW-0804">Transcription</keyword>
<protein>
    <submittedName>
        <fullName evidence="7">DNA-binding response regulator</fullName>
    </submittedName>
</protein>
<dbReference type="PROSITE" id="PS00041">
    <property type="entry name" value="HTH_ARAC_FAMILY_1"/>
    <property type="match status" value="1"/>
</dbReference>
<dbReference type="RefSeq" id="WP_087617082.1">
    <property type="nucleotide sequence ID" value="NZ_JAFBEY010000003.1"/>
</dbReference>
<comment type="caution">
    <text evidence="4">Lacks conserved residue(s) required for the propagation of feature annotation.</text>
</comment>
<dbReference type="InterPro" id="IPR011006">
    <property type="entry name" value="CheY-like_superfamily"/>
</dbReference>
<organism evidence="7 8">
    <name type="scientific">Solibacillus kalamii</name>
    <dbReference type="NCBI Taxonomy" id="1748298"/>
    <lineage>
        <taxon>Bacteria</taxon>
        <taxon>Bacillati</taxon>
        <taxon>Bacillota</taxon>
        <taxon>Bacilli</taxon>
        <taxon>Bacillales</taxon>
        <taxon>Caryophanaceae</taxon>
        <taxon>Solibacillus</taxon>
    </lineage>
</organism>
<evidence type="ECO:0000313" key="7">
    <source>
        <dbReference type="EMBL" id="OUZ39241.1"/>
    </source>
</evidence>
<sequence>MKILIAERDFEEIAGIEWYLKNYFMRDIEVIGVIDGSRIIEAFEEARPEVLLIEMELVSPSIEQFLQKQAIPVIGITAEPIFQQAMKAIRLKAIDLFVKPVPLEQLKSALLKIPSTRRAETSSSTIPVETQLYSDLFLNKPGNFSLDGKSFFLIECADYEHNLMLYEWLIELPIFHNLLALPLQNRVICIAEIDVFTNLFRQLRIMSQEWEKFNGESLNIAVYDGEETTLLTMYQACKKKLAQRFYKGYSHIFKSSQTLHVTRLDPLLTPEEQQLWITSLENGDLKAIKTFLYMLTTSSTYYHQDDVRIHLTSILAQIRRFMMKYHLQQQAKIEQQYRALFHFILEHPILYAIVQEFILFTQRLMDARKNLQLQQIADYTELAVEIIERDYKSAELTLQHAANKLNISTNYLSNVFSKKRGIPFRKYLQQYRVQQAEKLLIETSLGIGTIAEMVGFTDGNYFTKVFREYYQLTPYRYRLKVRKTVGSAKN</sequence>
<dbReference type="PROSITE" id="PS01124">
    <property type="entry name" value="HTH_ARAC_FAMILY_2"/>
    <property type="match status" value="1"/>
</dbReference>